<dbReference type="PANTHER" id="PTHR44163">
    <property type="entry name" value="U3 SMALL NUCLEOLAR RNA-ASSOCIATED PROTEIN 4 HOMOLOG"/>
    <property type="match status" value="1"/>
</dbReference>
<dbReference type="GO" id="GO:0032040">
    <property type="term" value="C:small-subunit processome"/>
    <property type="evidence" value="ECO:0007669"/>
    <property type="project" value="TreeGrafter"/>
</dbReference>
<name>A0A1D2N0E8_ORCCI</name>
<evidence type="ECO:0000256" key="1">
    <source>
        <dbReference type="SAM" id="MobiDB-lite"/>
    </source>
</evidence>
<dbReference type="InterPro" id="IPR015943">
    <property type="entry name" value="WD40/YVTN_repeat-like_dom_sf"/>
</dbReference>
<sequence>MSSFKINFANVLDIHPRPISCMRLQEKTKQLALYRGGDFGSIELWDVAHQPCLVKQLIDLELIDGKPSVESIVWAQGRLFSGGLHGFIVEHDLKTGKIKNRTAATSGPVWCLAVKSDESQIAAGTEDGFINIFDVLDESLIYLKVLDRQEGRVLCIDWSPCGNYIASGSVDSVRLWDVDKGHAIQRLITGRSKNKETIVWSIVMMDNMTIASGDSRGIVSFWDGRVGVLKFKLVTHKADILALKLSQDKTQLYAAGVDPTVIIINKIISSDRWVKSHPRNMHTNDVMTLESVGNKLFSGGLDGDFVLSTFPPKVVTKIPPIPKQPFVFQSTEHLLIRKEASVNVWKLPTPNSELQMLLDFQTKGGENIYSACLSPNGTLFAISTLKYIRVFQLNEVADSPKSPRLTRLRLDDDDKEIANRFWHLNFVDDEKILGLSVDGRKVIFLQLSADSTAIIITDCIPGPFEDEQSEIITDAIDDFIVSADGKHICVDCNNHISIYKVDFYGPKFKRKCAVPNYSARLTSMNFHPLHPLLLLTFSDHTFQVYNFEQGRITFHHKIEKKFDDLQPLLGSAWVENGSAAVLFQVDGMYLLKLTLTDEPAKKSRKTDEPAKKSRGRRSSSKGETEQFQFVVKSCETKYKYLAFMGSHKAGEELLAAEVNPNSLLEKLPQAFAKKRFGS</sequence>
<dbReference type="AlphaFoldDB" id="A0A1D2N0E8"/>
<protein>
    <submittedName>
        <fullName evidence="2">Cirhin</fullName>
    </submittedName>
</protein>
<dbReference type="SMART" id="SM00320">
    <property type="entry name" value="WD40"/>
    <property type="match status" value="6"/>
</dbReference>
<dbReference type="GO" id="GO:0000462">
    <property type="term" value="P:maturation of SSU-rRNA from tricistronic rRNA transcript (SSU-rRNA, 5.8S rRNA, LSU-rRNA)"/>
    <property type="evidence" value="ECO:0007669"/>
    <property type="project" value="InterPro"/>
</dbReference>
<dbReference type="OrthoDB" id="8883818at2759"/>
<dbReference type="EMBL" id="LJIJ01000327">
    <property type="protein sequence ID" value="ODM98749.1"/>
    <property type="molecule type" value="Genomic_DNA"/>
</dbReference>
<comment type="caution">
    <text evidence="2">The sequence shown here is derived from an EMBL/GenBank/DDBJ whole genome shotgun (WGS) entry which is preliminary data.</text>
</comment>
<dbReference type="Proteomes" id="UP000094527">
    <property type="component" value="Unassembled WGS sequence"/>
</dbReference>
<keyword evidence="3" id="KW-1185">Reference proteome</keyword>
<dbReference type="Gene3D" id="2.130.10.10">
    <property type="entry name" value="YVTN repeat-like/Quinoprotein amine dehydrogenase"/>
    <property type="match status" value="2"/>
</dbReference>
<dbReference type="InterPro" id="IPR001680">
    <property type="entry name" value="WD40_rpt"/>
</dbReference>
<evidence type="ECO:0000313" key="3">
    <source>
        <dbReference type="Proteomes" id="UP000094527"/>
    </source>
</evidence>
<evidence type="ECO:0000313" key="2">
    <source>
        <dbReference type="EMBL" id="ODM98749.1"/>
    </source>
</evidence>
<dbReference type="GO" id="GO:0034455">
    <property type="term" value="C:t-UTP complex"/>
    <property type="evidence" value="ECO:0007669"/>
    <property type="project" value="TreeGrafter"/>
</dbReference>
<dbReference type="InterPro" id="IPR036322">
    <property type="entry name" value="WD40_repeat_dom_sf"/>
</dbReference>
<dbReference type="PANTHER" id="PTHR44163:SF1">
    <property type="entry name" value="U3 SMALL NUCLEOLAR RNA-ASSOCIATED PROTEIN 4 HOMOLOG"/>
    <property type="match status" value="1"/>
</dbReference>
<dbReference type="InterPro" id="IPR046351">
    <property type="entry name" value="UTP4"/>
</dbReference>
<dbReference type="Pfam" id="PF00400">
    <property type="entry name" value="WD40"/>
    <property type="match status" value="2"/>
</dbReference>
<organism evidence="2 3">
    <name type="scientific">Orchesella cincta</name>
    <name type="common">Springtail</name>
    <name type="synonym">Podura cincta</name>
    <dbReference type="NCBI Taxonomy" id="48709"/>
    <lineage>
        <taxon>Eukaryota</taxon>
        <taxon>Metazoa</taxon>
        <taxon>Ecdysozoa</taxon>
        <taxon>Arthropoda</taxon>
        <taxon>Hexapoda</taxon>
        <taxon>Collembola</taxon>
        <taxon>Entomobryomorpha</taxon>
        <taxon>Entomobryoidea</taxon>
        <taxon>Orchesellidae</taxon>
        <taxon>Orchesellinae</taxon>
        <taxon>Orchesella</taxon>
    </lineage>
</organism>
<dbReference type="STRING" id="48709.A0A1D2N0E8"/>
<reference evidence="2 3" key="1">
    <citation type="journal article" date="2016" name="Genome Biol. Evol.">
        <title>Gene Family Evolution Reflects Adaptation to Soil Environmental Stressors in the Genome of the Collembolan Orchesella cincta.</title>
        <authorList>
            <person name="Faddeeva-Vakhrusheva A."/>
            <person name="Derks M.F."/>
            <person name="Anvar S.Y."/>
            <person name="Agamennone V."/>
            <person name="Suring W."/>
            <person name="Smit S."/>
            <person name="van Straalen N.M."/>
            <person name="Roelofs D."/>
        </authorList>
    </citation>
    <scope>NUCLEOTIDE SEQUENCE [LARGE SCALE GENOMIC DNA]</scope>
    <source>
        <tissue evidence="2">Mixed pool</tissue>
    </source>
</reference>
<accession>A0A1D2N0E8</accession>
<dbReference type="SUPFAM" id="SSF50978">
    <property type="entry name" value="WD40 repeat-like"/>
    <property type="match status" value="1"/>
</dbReference>
<gene>
    <name evidence="2" type="ORF">Ocin01_07930</name>
</gene>
<proteinExistence type="predicted"/>
<feature type="compositionally biased region" description="Basic and acidic residues" evidence="1">
    <location>
        <begin position="600"/>
        <end position="611"/>
    </location>
</feature>
<dbReference type="SUPFAM" id="SSF82171">
    <property type="entry name" value="DPP6 N-terminal domain-like"/>
    <property type="match status" value="1"/>
</dbReference>
<feature type="region of interest" description="Disordered" evidence="1">
    <location>
        <begin position="600"/>
        <end position="621"/>
    </location>
</feature>
<dbReference type="GO" id="GO:0030686">
    <property type="term" value="C:90S preribosome"/>
    <property type="evidence" value="ECO:0007669"/>
    <property type="project" value="InterPro"/>
</dbReference>
<dbReference type="GO" id="GO:0003723">
    <property type="term" value="F:RNA binding"/>
    <property type="evidence" value="ECO:0007669"/>
    <property type="project" value="TreeGrafter"/>
</dbReference>
<dbReference type="OMA" id="HISDQAN"/>